<dbReference type="FunFam" id="1.10.132.20:FF:000001">
    <property type="entry name" value="Ribosome-recycling factor"/>
    <property type="match status" value="1"/>
</dbReference>
<dbReference type="InterPro" id="IPR002661">
    <property type="entry name" value="Ribosome_recyc_fac"/>
</dbReference>
<evidence type="ECO:0000259" key="5">
    <source>
        <dbReference type="Pfam" id="PF01765"/>
    </source>
</evidence>
<evidence type="ECO:0000256" key="4">
    <source>
        <dbReference type="ARBA" id="ARBA00022917"/>
    </source>
</evidence>
<evidence type="ECO:0000256" key="2">
    <source>
        <dbReference type="ARBA" id="ARBA00005912"/>
    </source>
</evidence>
<comment type="subcellular location">
    <subcellularLocation>
        <location evidence="1">Cytoplasm</location>
    </subcellularLocation>
</comment>
<dbReference type="EMBL" id="UOES01000595">
    <property type="protein sequence ID" value="VAW29573.1"/>
    <property type="molecule type" value="Genomic_DNA"/>
</dbReference>
<protein>
    <submittedName>
        <fullName evidence="6">Ribosome recycling factor</fullName>
    </submittedName>
</protein>
<dbReference type="FunFam" id="3.30.1360.40:FF:000001">
    <property type="entry name" value="Ribosome-recycling factor"/>
    <property type="match status" value="1"/>
</dbReference>
<dbReference type="HAMAP" id="MF_00040">
    <property type="entry name" value="RRF"/>
    <property type="match status" value="1"/>
</dbReference>
<dbReference type="GO" id="GO:0005737">
    <property type="term" value="C:cytoplasm"/>
    <property type="evidence" value="ECO:0007669"/>
    <property type="project" value="UniProtKB-SubCell"/>
</dbReference>
<dbReference type="InterPro" id="IPR023584">
    <property type="entry name" value="Ribosome_recyc_fac_dom"/>
</dbReference>
<feature type="domain" description="Ribosome recycling factor" evidence="5">
    <location>
        <begin position="24"/>
        <end position="184"/>
    </location>
</feature>
<dbReference type="SUPFAM" id="SSF55194">
    <property type="entry name" value="Ribosome recycling factor, RRF"/>
    <property type="match status" value="1"/>
</dbReference>
<name>A0A3B0UMW9_9ZZZZ</name>
<dbReference type="Gene3D" id="3.30.1360.40">
    <property type="match status" value="1"/>
</dbReference>
<evidence type="ECO:0000313" key="6">
    <source>
        <dbReference type="EMBL" id="VAW29573.1"/>
    </source>
</evidence>
<evidence type="ECO:0000256" key="1">
    <source>
        <dbReference type="ARBA" id="ARBA00004496"/>
    </source>
</evidence>
<dbReference type="NCBIfam" id="TIGR00496">
    <property type="entry name" value="frr"/>
    <property type="match status" value="1"/>
</dbReference>
<proteinExistence type="inferred from homology"/>
<dbReference type="AlphaFoldDB" id="A0A3B0UMW9"/>
<dbReference type="InterPro" id="IPR036191">
    <property type="entry name" value="RRF_sf"/>
</dbReference>
<dbReference type="GO" id="GO:0006412">
    <property type="term" value="P:translation"/>
    <property type="evidence" value="ECO:0007669"/>
    <property type="project" value="UniProtKB-KW"/>
</dbReference>
<reference evidence="6" key="1">
    <citation type="submission" date="2018-06" db="EMBL/GenBank/DDBJ databases">
        <authorList>
            <person name="Zhirakovskaya E."/>
        </authorList>
    </citation>
    <scope>NUCLEOTIDE SEQUENCE</scope>
</reference>
<keyword evidence="3" id="KW-0963">Cytoplasm</keyword>
<keyword evidence="4" id="KW-0648">Protein biosynthesis</keyword>
<dbReference type="PANTHER" id="PTHR20982:SF3">
    <property type="entry name" value="MITOCHONDRIAL RIBOSOME RECYCLING FACTOR PSEUDO 1"/>
    <property type="match status" value="1"/>
</dbReference>
<organism evidence="6">
    <name type="scientific">hydrothermal vent metagenome</name>
    <dbReference type="NCBI Taxonomy" id="652676"/>
    <lineage>
        <taxon>unclassified sequences</taxon>
        <taxon>metagenomes</taxon>
        <taxon>ecological metagenomes</taxon>
    </lineage>
</organism>
<dbReference type="Gene3D" id="1.10.132.20">
    <property type="entry name" value="Ribosome-recycling factor"/>
    <property type="match status" value="1"/>
</dbReference>
<sequence>MEEIQMYLDDAAEKMESAVQHVASEIIKIRAGKAMPNMLDGIKVEYYGVATPLNQISSVTSPDARTLMIKPFEKSIIQDIEKAIINSDLGLNPQNDGEQVIINVPALTEERRRELVKQTKAEGEKGKVSLRNARHEAIHEIKALKEEGASEDDIKWGEEEVQLILNKNSKKIDELLAHKEEEIMTV</sequence>
<accession>A0A3B0UMW9</accession>
<dbReference type="PANTHER" id="PTHR20982">
    <property type="entry name" value="RIBOSOME RECYCLING FACTOR"/>
    <property type="match status" value="1"/>
</dbReference>
<comment type="similarity">
    <text evidence="2">Belongs to the RRF family.</text>
</comment>
<evidence type="ECO:0000256" key="3">
    <source>
        <dbReference type="ARBA" id="ARBA00022490"/>
    </source>
</evidence>
<dbReference type="GO" id="GO:0043023">
    <property type="term" value="F:ribosomal large subunit binding"/>
    <property type="evidence" value="ECO:0007669"/>
    <property type="project" value="TreeGrafter"/>
</dbReference>
<dbReference type="Pfam" id="PF01765">
    <property type="entry name" value="RRF"/>
    <property type="match status" value="1"/>
</dbReference>
<dbReference type="CDD" id="cd00520">
    <property type="entry name" value="RRF"/>
    <property type="match status" value="1"/>
</dbReference>
<gene>
    <name evidence="6" type="ORF">MNBD_BACTEROID06-846</name>
</gene>